<dbReference type="InterPro" id="IPR039595">
    <property type="entry name" value="TE2IP/Rap1"/>
</dbReference>
<dbReference type="OrthoDB" id="435460at2759"/>
<keyword evidence="4" id="KW-0805">Transcription regulation</keyword>
<evidence type="ECO:0000256" key="1">
    <source>
        <dbReference type="ARBA" id="ARBA00010467"/>
    </source>
</evidence>
<feature type="compositionally biased region" description="Acidic residues" evidence="9">
    <location>
        <begin position="182"/>
        <end position="192"/>
    </location>
</feature>
<feature type="region of interest" description="Disordered" evidence="9">
    <location>
        <begin position="150"/>
        <end position="242"/>
    </location>
</feature>
<keyword evidence="2 8" id="KW-0158">Chromosome</keyword>
<protein>
    <recommendedName>
        <fullName evidence="8">DNA-binding protein RAP1</fullName>
    </recommendedName>
</protein>
<reference evidence="14" key="1">
    <citation type="journal article" date="2013" name="Genome Announc.">
        <title>Draft genome sequence of the grapevine dieback fungus Eutypa lata UCR-EL1.</title>
        <authorList>
            <person name="Blanco-Ulate B."/>
            <person name="Rolshausen P.E."/>
            <person name="Cantu D."/>
        </authorList>
    </citation>
    <scope>NUCLEOTIDE SEQUENCE [LARGE SCALE GENOMIC DNA]</scope>
    <source>
        <strain evidence="14">UCR-EL1</strain>
    </source>
</reference>
<evidence type="ECO:0000256" key="9">
    <source>
        <dbReference type="SAM" id="MobiDB-lite"/>
    </source>
</evidence>
<dbReference type="OMA" id="WKYITDS"/>
<dbReference type="InterPro" id="IPR001357">
    <property type="entry name" value="BRCT_dom"/>
</dbReference>
<keyword evidence="6" id="KW-0804">Transcription</keyword>
<dbReference type="GO" id="GO:0042162">
    <property type="term" value="F:telomeric DNA binding"/>
    <property type="evidence" value="ECO:0007669"/>
    <property type="project" value="TreeGrafter"/>
</dbReference>
<evidence type="ECO:0000256" key="6">
    <source>
        <dbReference type="ARBA" id="ARBA00023163"/>
    </source>
</evidence>
<keyword evidence="14" id="KW-1185">Reference proteome</keyword>
<dbReference type="Pfam" id="PF16589">
    <property type="entry name" value="BRCT_2"/>
    <property type="match status" value="1"/>
</dbReference>
<dbReference type="SUPFAM" id="SSF46689">
    <property type="entry name" value="Homeodomain-like"/>
    <property type="match status" value="1"/>
</dbReference>
<dbReference type="EMBL" id="KB706663">
    <property type="protein sequence ID" value="EMR66355.1"/>
    <property type="molecule type" value="Genomic_DNA"/>
</dbReference>
<feature type="compositionally biased region" description="Basic and acidic residues" evidence="9">
    <location>
        <begin position="397"/>
        <end position="411"/>
    </location>
</feature>
<dbReference type="SUPFAM" id="SSF46774">
    <property type="entry name" value="ARID-like"/>
    <property type="match status" value="1"/>
</dbReference>
<comment type="function">
    <text evidence="8">Involved in the regulation of telomere length, clustering and has a specific role in telomere position effect (TPE).</text>
</comment>
<dbReference type="InterPro" id="IPR009057">
    <property type="entry name" value="Homeodomain-like_sf"/>
</dbReference>
<dbReference type="Pfam" id="PF11626">
    <property type="entry name" value="Rap1_C"/>
    <property type="match status" value="1"/>
</dbReference>
<evidence type="ECO:0000259" key="10">
    <source>
        <dbReference type="Pfam" id="PF01388"/>
    </source>
</evidence>
<dbReference type="HOGENOM" id="CLU_006783_1_0_1"/>
<evidence type="ECO:0000259" key="11">
    <source>
        <dbReference type="Pfam" id="PF11626"/>
    </source>
</evidence>
<dbReference type="CDD" id="cd11655">
    <property type="entry name" value="rap1_myb-like"/>
    <property type="match status" value="1"/>
</dbReference>
<dbReference type="InterPro" id="IPR001606">
    <property type="entry name" value="ARID_dom"/>
</dbReference>
<name>M7THY5_EUTLA</name>
<feature type="compositionally biased region" description="Low complexity" evidence="9">
    <location>
        <begin position="536"/>
        <end position="547"/>
    </location>
</feature>
<feature type="region of interest" description="Disordered" evidence="9">
    <location>
        <begin position="358"/>
        <end position="456"/>
    </location>
</feature>
<dbReference type="GO" id="GO:0031848">
    <property type="term" value="P:protection from non-homologous end joining at telomere"/>
    <property type="evidence" value="ECO:0007669"/>
    <property type="project" value="TreeGrafter"/>
</dbReference>
<evidence type="ECO:0000256" key="5">
    <source>
        <dbReference type="ARBA" id="ARBA00023159"/>
    </source>
</evidence>
<feature type="region of interest" description="Disordered" evidence="9">
    <location>
        <begin position="469"/>
        <end position="575"/>
    </location>
</feature>
<feature type="domain" description="ARID" evidence="10">
    <location>
        <begin position="255"/>
        <end position="336"/>
    </location>
</feature>
<sequence length="699" mass="77831">MSAGIVYEGVVPQDGSSGGTLFKGMKFWVSHHVPSRVACIQNIKSNGGEVVPIEKNANYLLVDHAKQNAPPGSYSWKFINDSIDAGTRKPIEDYLCTEAPRKARAVGSSLPQKGTRTPFTAQDDLILSKWVAENERLGVGIHGNTIYKEFEEKKSGRQGPPREEASAPEEPKDQSAPQVANGEEDENEDSNEIQELPLPEPSSARNKPSPMRSQEPEEGNPADSRLSSPKLPADRISVEGVTTSPYAEGIDLKGQFNEDYQAYRLSTDSQVQWWPTIRGITFELWQLWQAVRSQKVEPEERDWQQISEALGFNWVEDETIPDEVRQCFETHLGEFEVVLMEFEERSEDEDETQANAILEAPLPSSSPTLPPPKRSHATALGPDHLHLGSSPKRPRHNRDDEVPSTPDEKNGTSHLRRQTMPPRVGSPSLGSHENVNVTPSRKLAAEADAQGFGFQSEVDEQLESQVNITPSQQLRSEFDARSPAEIAVTPTPSRTARDPFIEEEDEPEDNTPRASTIASAKLKRRSLPQSFTQTQSPRASGSPASRPQQQDPSPTPADQDQDPSAKPQLKTRAPAKESLEDIVDFYMSLGYSQNVVVRSLDATTWVPGLASQLMEMLKRGESLPTNWRGVWTQKDDETLRAISTEDQPQNAKEKRKRDRQMEKLEKKHTREGMDTRAKFLETPAIGRRVRFAEGEGASA</sequence>
<comment type="similarity">
    <text evidence="1 8">Belongs to the RAP1 family.</text>
</comment>
<feature type="domain" description="TRF2-interacting telomeric protein/Rap1 C-terminal" evidence="11">
    <location>
        <begin position="586"/>
        <end position="681"/>
    </location>
</feature>
<feature type="compositionally biased region" description="Polar residues" evidence="9">
    <location>
        <begin position="548"/>
        <end position="558"/>
    </location>
</feature>
<evidence type="ECO:0000313" key="13">
    <source>
        <dbReference type="EMBL" id="EMR66355.1"/>
    </source>
</evidence>
<accession>M7THY5</accession>
<feature type="region of interest" description="Disordered" evidence="9">
    <location>
        <begin position="644"/>
        <end position="677"/>
    </location>
</feature>
<dbReference type="PANTHER" id="PTHR16466:SF6">
    <property type="entry name" value="TELOMERIC REPEAT-BINDING FACTOR 2-INTERACTING PROTEIN 1"/>
    <property type="match status" value="1"/>
</dbReference>
<evidence type="ECO:0000256" key="8">
    <source>
        <dbReference type="RuleBase" id="RU367107"/>
    </source>
</evidence>
<feature type="compositionally biased region" description="Polar residues" evidence="9">
    <location>
        <begin position="428"/>
        <end position="439"/>
    </location>
</feature>
<dbReference type="GO" id="GO:0010833">
    <property type="term" value="P:telomere maintenance via telomere lengthening"/>
    <property type="evidence" value="ECO:0007669"/>
    <property type="project" value="UniProtKB-UniRule"/>
</dbReference>
<proteinExistence type="inferred from homology"/>
<dbReference type="STRING" id="1287681.M7THY5"/>
<dbReference type="eggNOG" id="ENOG502S85C">
    <property type="taxonomic scope" value="Eukaryota"/>
</dbReference>
<evidence type="ECO:0000256" key="2">
    <source>
        <dbReference type="ARBA" id="ARBA00022454"/>
    </source>
</evidence>
<feature type="compositionally biased region" description="Basic and acidic residues" evidence="9">
    <location>
        <begin position="659"/>
        <end position="677"/>
    </location>
</feature>
<comment type="subunit">
    <text evidence="8">Homodimer.</text>
</comment>
<feature type="domain" description="BRCT" evidence="12">
    <location>
        <begin position="20"/>
        <end position="94"/>
    </location>
</feature>
<dbReference type="AlphaFoldDB" id="M7THY5"/>
<dbReference type="InterPro" id="IPR021661">
    <property type="entry name" value="Rap1_C"/>
</dbReference>
<dbReference type="Pfam" id="PF01388">
    <property type="entry name" value="ARID"/>
    <property type="match status" value="1"/>
</dbReference>
<dbReference type="Proteomes" id="UP000012174">
    <property type="component" value="Unassembled WGS sequence"/>
</dbReference>
<keyword evidence="5" id="KW-0010">Activator</keyword>
<dbReference type="KEGG" id="ela:UCREL1_6663"/>
<comment type="subcellular location">
    <subcellularLocation>
        <location evidence="8">Nucleus</location>
    </subcellularLocation>
    <subcellularLocation>
        <location evidence="8">Chromosome</location>
        <location evidence="8">Telomere</location>
    </subcellularLocation>
</comment>
<feature type="compositionally biased region" description="Basic and acidic residues" evidence="9">
    <location>
        <begin position="150"/>
        <end position="173"/>
    </location>
</feature>
<gene>
    <name evidence="13" type="ORF">UCREL1_6663</name>
</gene>
<organism evidence="13 14">
    <name type="scientific">Eutypa lata (strain UCR-EL1)</name>
    <name type="common">Grapevine dieback disease fungus</name>
    <name type="synonym">Eutypa armeniacae</name>
    <dbReference type="NCBI Taxonomy" id="1287681"/>
    <lineage>
        <taxon>Eukaryota</taxon>
        <taxon>Fungi</taxon>
        <taxon>Dikarya</taxon>
        <taxon>Ascomycota</taxon>
        <taxon>Pezizomycotina</taxon>
        <taxon>Sordariomycetes</taxon>
        <taxon>Xylariomycetidae</taxon>
        <taxon>Xylariales</taxon>
        <taxon>Diatrypaceae</taxon>
        <taxon>Eutypa</taxon>
    </lineage>
</organism>
<dbReference type="Gene3D" id="1.10.10.2170">
    <property type="match status" value="1"/>
</dbReference>
<dbReference type="InterPro" id="IPR036431">
    <property type="entry name" value="ARID_dom_sf"/>
</dbReference>
<evidence type="ECO:0000313" key="14">
    <source>
        <dbReference type="Proteomes" id="UP000012174"/>
    </source>
</evidence>
<dbReference type="Gene3D" id="1.10.10.60">
    <property type="entry name" value="Homeodomain-like"/>
    <property type="match status" value="1"/>
</dbReference>
<evidence type="ECO:0000256" key="4">
    <source>
        <dbReference type="ARBA" id="ARBA00023015"/>
    </source>
</evidence>
<dbReference type="Gene3D" id="1.10.150.60">
    <property type="entry name" value="ARID DNA-binding domain"/>
    <property type="match status" value="1"/>
</dbReference>
<dbReference type="CDD" id="cd16100">
    <property type="entry name" value="ARID"/>
    <property type="match status" value="1"/>
</dbReference>
<evidence type="ECO:0000256" key="3">
    <source>
        <dbReference type="ARBA" id="ARBA00022895"/>
    </source>
</evidence>
<evidence type="ECO:0000256" key="7">
    <source>
        <dbReference type="ARBA" id="ARBA00023242"/>
    </source>
</evidence>
<dbReference type="InterPro" id="IPR038104">
    <property type="entry name" value="Rap1_C_sf"/>
</dbReference>
<evidence type="ECO:0000259" key="12">
    <source>
        <dbReference type="Pfam" id="PF16589"/>
    </source>
</evidence>
<keyword evidence="7 8" id="KW-0539">Nucleus</keyword>
<dbReference type="GO" id="GO:0070187">
    <property type="term" value="C:shelterin complex"/>
    <property type="evidence" value="ECO:0007669"/>
    <property type="project" value="TreeGrafter"/>
</dbReference>
<keyword evidence="3 8" id="KW-0779">Telomere</keyword>
<dbReference type="PANTHER" id="PTHR16466">
    <property type="entry name" value="TELOMERE REPEAT-BINDING FACTOR 2-INTERACTING PROTEIN 1"/>
    <property type="match status" value="1"/>
</dbReference>